<proteinExistence type="predicted"/>
<feature type="domain" description="Phospholipid/glycerol acyltransferase" evidence="5">
    <location>
        <begin position="96"/>
        <end position="203"/>
    </location>
</feature>
<keyword evidence="4" id="KW-1133">Transmembrane helix</keyword>
<protein>
    <submittedName>
        <fullName evidence="6">Acyltransferase</fullName>
    </submittedName>
</protein>
<keyword evidence="3 6" id="KW-0012">Acyltransferase</keyword>
<evidence type="ECO:0000313" key="6">
    <source>
        <dbReference type="EMBL" id="GLS27435.1"/>
    </source>
</evidence>
<dbReference type="PANTHER" id="PTHR10434">
    <property type="entry name" value="1-ACYL-SN-GLYCEROL-3-PHOSPHATE ACYLTRANSFERASE"/>
    <property type="match status" value="1"/>
</dbReference>
<dbReference type="GO" id="GO:0006654">
    <property type="term" value="P:phosphatidic acid biosynthetic process"/>
    <property type="evidence" value="ECO:0007669"/>
    <property type="project" value="TreeGrafter"/>
</dbReference>
<dbReference type="SUPFAM" id="SSF69593">
    <property type="entry name" value="Glycerol-3-phosphate (1)-acyltransferase"/>
    <property type="match status" value="1"/>
</dbReference>
<keyword evidence="2" id="KW-0808">Transferase</keyword>
<dbReference type="PANTHER" id="PTHR10434:SF66">
    <property type="entry name" value="PHOSPHOLIPID_GLYCEROL ACYLTRANSFERASE DOMAIN-CONTAINING PROTEIN"/>
    <property type="match status" value="1"/>
</dbReference>
<dbReference type="AlphaFoldDB" id="A0AA37T5P1"/>
<dbReference type="EMBL" id="BSPD01000079">
    <property type="protein sequence ID" value="GLS27435.1"/>
    <property type="molecule type" value="Genomic_DNA"/>
</dbReference>
<comment type="pathway">
    <text evidence="1">Lipid metabolism.</text>
</comment>
<dbReference type="Pfam" id="PF01553">
    <property type="entry name" value="Acyltransferase"/>
    <property type="match status" value="1"/>
</dbReference>
<evidence type="ECO:0000256" key="2">
    <source>
        <dbReference type="ARBA" id="ARBA00022679"/>
    </source>
</evidence>
<keyword evidence="7" id="KW-1185">Reference proteome</keyword>
<name>A0AA37T5P1_9GAMM</name>
<dbReference type="InterPro" id="IPR002123">
    <property type="entry name" value="Plipid/glycerol_acylTrfase"/>
</dbReference>
<feature type="transmembrane region" description="Helical" evidence="4">
    <location>
        <begin position="21"/>
        <end position="46"/>
    </location>
</feature>
<evidence type="ECO:0000256" key="1">
    <source>
        <dbReference type="ARBA" id="ARBA00005189"/>
    </source>
</evidence>
<dbReference type="CDD" id="cd07989">
    <property type="entry name" value="LPLAT_AGPAT-like"/>
    <property type="match status" value="1"/>
</dbReference>
<keyword evidence="4" id="KW-0472">Membrane</keyword>
<comment type="caution">
    <text evidence="6">The sequence shown here is derived from an EMBL/GenBank/DDBJ whole genome shotgun (WGS) entry which is preliminary data.</text>
</comment>
<evidence type="ECO:0000256" key="3">
    <source>
        <dbReference type="ARBA" id="ARBA00023315"/>
    </source>
</evidence>
<organism evidence="6 7">
    <name type="scientific">Marinibactrum halimedae</name>
    <dbReference type="NCBI Taxonomy" id="1444977"/>
    <lineage>
        <taxon>Bacteria</taxon>
        <taxon>Pseudomonadati</taxon>
        <taxon>Pseudomonadota</taxon>
        <taxon>Gammaproteobacteria</taxon>
        <taxon>Cellvibrionales</taxon>
        <taxon>Cellvibrionaceae</taxon>
        <taxon>Marinibactrum</taxon>
    </lineage>
</organism>
<feature type="transmembrane region" description="Helical" evidence="4">
    <location>
        <begin position="66"/>
        <end position="86"/>
    </location>
</feature>
<dbReference type="GO" id="GO:0003841">
    <property type="term" value="F:1-acylglycerol-3-phosphate O-acyltransferase activity"/>
    <property type="evidence" value="ECO:0007669"/>
    <property type="project" value="TreeGrafter"/>
</dbReference>
<sequence>MLIMPSLGRGRIDRGWRIAATGLSFALFGLGGPIVAALISLIYLFYALIPQDKHKKYELARFILRYTFKLYIGFMKLVGLLTYEIIEPERFQTPGNLVIANHPSLLDVVFLFSIIRNANCIVKESLFHNLFTLPPIRAAGYISNSDAQFLDKSAESLQACSSIIIFPEGTRTRAGEPLKFLRGAANIAVHAKCDITPILIECRPATLLKNQKWYDIPAQPPHFVFHALPPISIKPFLNDDLMPSAQARKLTQYLEDFYRNLLSH</sequence>
<dbReference type="Proteomes" id="UP001156870">
    <property type="component" value="Unassembled WGS sequence"/>
</dbReference>
<dbReference type="SMART" id="SM00563">
    <property type="entry name" value="PlsC"/>
    <property type="match status" value="1"/>
</dbReference>
<accession>A0AA37T5P1</accession>
<reference evidence="6 7" key="1">
    <citation type="journal article" date="2014" name="Int. J. Syst. Evol. Microbiol.">
        <title>Complete genome sequence of Corynebacterium casei LMG S-19264T (=DSM 44701T), isolated from a smear-ripened cheese.</title>
        <authorList>
            <consortium name="US DOE Joint Genome Institute (JGI-PGF)"/>
            <person name="Walter F."/>
            <person name="Albersmeier A."/>
            <person name="Kalinowski J."/>
            <person name="Ruckert C."/>
        </authorList>
    </citation>
    <scope>NUCLEOTIDE SEQUENCE [LARGE SCALE GENOMIC DNA]</scope>
    <source>
        <strain evidence="6 7">NBRC 110095</strain>
    </source>
</reference>
<evidence type="ECO:0000259" key="5">
    <source>
        <dbReference type="SMART" id="SM00563"/>
    </source>
</evidence>
<gene>
    <name evidence="6" type="ORF">GCM10007877_31540</name>
</gene>
<evidence type="ECO:0000256" key="4">
    <source>
        <dbReference type="SAM" id="Phobius"/>
    </source>
</evidence>
<keyword evidence="4" id="KW-0812">Transmembrane</keyword>
<evidence type="ECO:0000313" key="7">
    <source>
        <dbReference type="Proteomes" id="UP001156870"/>
    </source>
</evidence>